<reference evidence="1 2" key="2">
    <citation type="submission" date="2009-01" db="EMBL/GenBank/DDBJ databases">
        <title>Draft genome sequence of Bacteroides cellulosilyticus (DSM 14838).</title>
        <authorList>
            <person name="Sudarsanam P."/>
            <person name="Ley R."/>
            <person name="Guruge J."/>
            <person name="Turnbaugh P.J."/>
            <person name="Mahowald M."/>
            <person name="Liep D."/>
            <person name="Gordon J."/>
        </authorList>
    </citation>
    <scope>NUCLEOTIDE SEQUENCE [LARGE SCALE GENOMIC DNA]</scope>
    <source>
        <strain evidence="1 2">DSM 14838</strain>
    </source>
</reference>
<protein>
    <submittedName>
        <fullName evidence="1">Uncharacterized protein</fullName>
    </submittedName>
</protein>
<dbReference type="EMBL" id="ACCH01000280">
    <property type="protein sequence ID" value="EEF88582.1"/>
    <property type="molecule type" value="Genomic_DNA"/>
</dbReference>
<accession>E2NHL8</accession>
<evidence type="ECO:0000313" key="1">
    <source>
        <dbReference type="EMBL" id="EEF88582.1"/>
    </source>
</evidence>
<dbReference type="AlphaFoldDB" id="E2NHL8"/>
<proteinExistence type="predicted"/>
<gene>
    <name evidence="1" type="ORF">BACCELL_03795</name>
</gene>
<sequence>MLQSYNTKSRQVMGNHHNMASRILHETSPYKINADFMHSIELLHLQQFPIEFDLFKIIHAFPHKILVIWMDT</sequence>
<organism evidence="1 2">
    <name type="scientific">Bacteroides cellulosilyticus DSM 14838</name>
    <dbReference type="NCBI Taxonomy" id="537012"/>
    <lineage>
        <taxon>Bacteria</taxon>
        <taxon>Pseudomonadati</taxon>
        <taxon>Bacteroidota</taxon>
        <taxon>Bacteroidia</taxon>
        <taxon>Bacteroidales</taxon>
        <taxon>Bacteroidaceae</taxon>
        <taxon>Bacteroides</taxon>
    </lineage>
</organism>
<comment type="caution">
    <text evidence="1">The sequence shown here is derived from an EMBL/GenBank/DDBJ whole genome shotgun (WGS) entry which is preliminary data.</text>
</comment>
<name>E2NHL8_9BACE</name>
<dbReference type="HOGENOM" id="CLU_2713808_0_0_10"/>
<reference evidence="1 2" key="1">
    <citation type="submission" date="2008-12" db="EMBL/GenBank/DDBJ databases">
        <authorList>
            <person name="Fulton L."/>
            <person name="Clifton S."/>
            <person name="Fulton B."/>
            <person name="Xu J."/>
            <person name="Minx P."/>
            <person name="Pepin K.H."/>
            <person name="Johnson M."/>
            <person name="Bhonagiri V."/>
            <person name="Nash W.E."/>
            <person name="Mardis E.R."/>
            <person name="Wilson R.K."/>
        </authorList>
    </citation>
    <scope>NUCLEOTIDE SEQUENCE [LARGE SCALE GENOMIC DNA]</scope>
    <source>
        <strain evidence="1 2">DSM 14838</strain>
    </source>
</reference>
<evidence type="ECO:0000313" key="2">
    <source>
        <dbReference type="Proteomes" id="UP000003711"/>
    </source>
</evidence>
<dbReference type="Proteomes" id="UP000003711">
    <property type="component" value="Unassembled WGS sequence"/>
</dbReference>